<organism evidence="7 8">
    <name type="scientific">Chara braunii</name>
    <name type="common">Braun's stonewort</name>
    <dbReference type="NCBI Taxonomy" id="69332"/>
    <lineage>
        <taxon>Eukaryota</taxon>
        <taxon>Viridiplantae</taxon>
        <taxon>Streptophyta</taxon>
        <taxon>Charophyceae</taxon>
        <taxon>Charales</taxon>
        <taxon>Characeae</taxon>
        <taxon>Chara</taxon>
    </lineage>
</organism>
<evidence type="ECO:0000256" key="3">
    <source>
        <dbReference type="ARBA" id="ARBA00058225"/>
    </source>
</evidence>
<dbReference type="EMBL" id="BFEA01000317">
    <property type="protein sequence ID" value="GBG79350.1"/>
    <property type="molecule type" value="Genomic_DNA"/>
</dbReference>
<dbReference type="PANTHER" id="PTHR24346:SF30">
    <property type="entry name" value="MATERNAL EMBRYONIC LEUCINE ZIPPER KINASE"/>
    <property type="match status" value="1"/>
</dbReference>
<dbReference type="Pfam" id="PF00069">
    <property type="entry name" value="Pkinase"/>
    <property type="match status" value="1"/>
</dbReference>
<dbReference type="InterPro" id="IPR015940">
    <property type="entry name" value="UBA"/>
</dbReference>
<evidence type="ECO:0000259" key="6">
    <source>
        <dbReference type="PROSITE" id="PS50030"/>
    </source>
</evidence>
<gene>
    <name evidence="7" type="ORF">CBR_g29500</name>
</gene>
<feature type="region of interest" description="Disordered" evidence="4">
    <location>
        <begin position="428"/>
        <end position="507"/>
    </location>
</feature>
<feature type="compositionally biased region" description="Low complexity" evidence="4">
    <location>
        <begin position="90"/>
        <end position="118"/>
    </location>
</feature>
<feature type="compositionally biased region" description="Low complexity" evidence="4">
    <location>
        <begin position="487"/>
        <end position="506"/>
    </location>
</feature>
<feature type="compositionally biased region" description="Polar residues" evidence="4">
    <location>
        <begin position="323"/>
        <end position="336"/>
    </location>
</feature>
<dbReference type="FunFam" id="1.10.510.10:FF:000571">
    <property type="entry name" value="Maternal embryonic leucine zipper kinase"/>
    <property type="match status" value="1"/>
</dbReference>
<accession>A0A388LAK8</accession>
<keyword evidence="8" id="KW-1185">Reference proteome</keyword>
<feature type="domain" description="UBA" evidence="6">
    <location>
        <begin position="1033"/>
        <end position="1073"/>
    </location>
</feature>
<feature type="compositionally biased region" description="Low complexity" evidence="4">
    <location>
        <begin position="67"/>
        <end position="77"/>
    </location>
</feature>
<feature type="region of interest" description="Disordered" evidence="4">
    <location>
        <begin position="660"/>
        <end position="685"/>
    </location>
</feature>
<evidence type="ECO:0008006" key="9">
    <source>
        <dbReference type="Google" id="ProtNLM"/>
    </source>
</evidence>
<feature type="region of interest" description="Disordered" evidence="4">
    <location>
        <begin position="1084"/>
        <end position="1103"/>
    </location>
</feature>
<feature type="region of interest" description="Disordered" evidence="4">
    <location>
        <begin position="67"/>
        <end position="391"/>
    </location>
</feature>
<keyword evidence="1" id="KW-0547">Nucleotide-binding</keyword>
<dbReference type="Proteomes" id="UP000265515">
    <property type="component" value="Unassembled WGS sequence"/>
</dbReference>
<feature type="compositionally biased region" description="Polar residues" evidence="4">
    <location>
        <begin position="1089"/>
        <end position="1103"/>
    </location>
</feature>
<dbReference type="CDD" id="cd14335">
    <property type="entry name" value="UBA_SnRK1_plant"/>
    <property type="match status" value="1"/>
</dbReference>
<dbReference type="OrthoDB" id="193931at2759"/>
<feature type="compositionally biased region" description="Polar residues" evidence="4">
    <location>
        <begin position="261"/>
        <end position="302"/>
    </location>
</feature>
<dbReference type="GO" id="GO:0005737">
    <property type="term" value="C:cytoplasm"/>
    <property type="evidence" value="ECO:0007669"/>
    <property type="project" value="TreeGrafter"/>
</dbReference>
<dbReference type="PROSITE" id="PS00108">
    <property type="entry name" value="PROTEIN_KINASE_ST"/>
    <property type="match status" value="1"/>
</dbReference>
<dbReference type="GO" id="GO:0005524">
    <property type="term" value="F:ATP binding"/>
    <property type="evidence" value="ECO:0007669"/>
    <property type="project" value="UniProtKB-KW"/>
</dbReference>
<dbReference type="SMART" id="SM00220">
    <property type="entry name" value="S_TKc"/>
    <property type="match status" value="1"/>
</dbReference>
<feature type="domain" description="Protein kinase" evidence="5">
    <location>
        <begin position="753"/>
        <end position="1006"/>
    </location>
</feature>
<dbReference type="InterPro" id="IPR008271">
    <property type="entry name" value="Ser/Thr_kinase_AS"/>
</dbReference>
<feature type="compositionally biased region" description="Basic and acidic residues" evidence="4">
    <location>
        <begin position="127"/>
        <end position="142"/>
    </location>
</feature>
<dbReference type="SUPFAM" id="SSF56112">
    <property type="entry name" value="Protein kinase-like (PK-like)"/>
    <property type="match status" value="1"/>
</dbReference>
<feature type="compositionally biased region" description="Low complexity" evidence="4">
    <location>
        <begin position="195"/>
        <end position="230"/>
    </location>
</feature>
<proteinExistence type="predicted"/>
<dbReference type="PROSITE" id="PS50011">
    <property type="entry name" value="PROTEIN_KINASE_DOM"/>
    <property type="match status" value="1"/>
</dbReference>
<comment type="function">
    <text evidence="3">CIPK serine-threonine protein kinases interact with CBL proteins. Binding of a CBL protein to the regulatory NAF domain of CIPK protein lead to the activation of the kinase in a calcium-dependent manner.</text>
</comment>
<dbReference type="GO" id="GO:0004674">
    <property type="term" value="F:protein serine/threonine kinase activity"/>
    <property type="evidence" value="ECO:0007669"/>
    <property type="project" value="TreeGrafter"/>
</dbReference>
<dbReference type="PROSITE" id="PS50030">
    <property type="entry name" value="UBA"/>
    <property type="match status" value="1"/>
</dbReference>
<dbReference type="CDD" id="cd14003">
    <property type="entry name" value="STKc_AMPK-like"/>
    <property type="match status" value="1"/>
</dbReference>
<feature type="compositionally biased region" description="Polar residues" evidence="4">
    <location>
        <begin position="436"/>
        <end position="461"/>
    </location>
</feature>
<dbReference type="GO" id="GO:0035556">
    <property type="term" value="P:intracellular signal transduction"/>
    <property type="evidence" value="ECO:0007669"/>
    <property type="project" value="TreeGrafter"/>
</dbReference>
<protein>
    <recommendedName>
        <fullName evidence="9">Protein kinase domain-containing protein</fullName>
    </recommendedName>
</protein>
<name>A0A388LAK8_CHABU</name>
<dbReference type="OMA" id="ERSLMHC"/>
<dbReference type="Gramene" id="GBG79350">
    <property type="protein sequence ID" value="GBG79350"/>
    <property type="gene ID" value="CBR_g29500"/>
</dbReference>
<keyword evidence="2" id="KW-0067">ATP-binding</keyword>
<comment type="caution">
    <text evidence="7">The sequence shown here is derived from an EMBL/GenBank/DDBJ whole genome shotgun (WGS) entry which is preliminary data.</text>
</comment>
<reference evidence="7 8" key="1">
    <citation type="journal article" date="2018" name="Cell">
        <title>The Chara Genome: Secondary Complexity and Implications for Plant Terrestrialization.</title>
        <authorList>
            <person name="Nishiyama T."/>
            <person name="Sakayama H."/>
            <person name="Vries J.D."/>
            <person name="Buschmann H."/>
            <person name="Saint-Marcoux D."/>
            <person name="Ullrich K.K."/>
            <person name="Haas F.B."/>
            <person name="Vanderstraeten L."/>
            <person name="Becker D."/>
            <person name="Lang D."/>
            <person name="Vosolsobe S."/>
            <person name="Rombauts S."/>
            <person name="Wilhelmsson P.K.I."/>
            <person name="Janitza P."/>
            <person name="Kern R."/>
            <person name="Heyl A."/>
            <person name="Rumpler F."/>
            <person name="Villalobos L.I.A.C."/>
            <person name="Clay J.M."/>
            <person name="Skokan R."/>
            <person name="Toyoda A."/>
            <person name="Suzuki Y."/>
            <person name="Kagoshima H."/>
            <person name="Schijlen E."/>
            <person name="Tajeshwar N."/>
            <person name="Catarino B."/>
            <person name="Hetherington A.J."/>
            <person name="Saltykova A."/>
            <person name="Bonnot C."/>
            <person name="Breuninger H."/>
            <person name="Symeonidi A."/>
            <person name="Radhakrishnan G.V."/>
            <person name="Van Nieuwerburgh F."/>
            <person name="Deforce D."/>
            <person name="Chang C."/>
            <person name="Karol K.G."/>
            <person name="Hedrich R."/>
            <person name="Ulvskov P."/>
            <person name="Glockner G."/>
            <person name="Delwiche C.F."/>
            <person name="Petrasek J."/>
            <person name="Van de Peer Y."/>
            <person name="Friml J."/>
            <person name="Beilby M."/>
            <person name="Dolan L."/>
            <person name="Kohara Y."/>
            <person name="Sugano S."/>
            <person name="Fujiyama A."/>
            <person name="Delaux P.-M."/>
            <person name="Quint M."/>
            <person name="TheiBen G."/>
            <person name="Hagemann M."/>
            <person name="Harholt J."/>
            <person name="Dunand C."/>
            <person name="Zachgo S."/>
            <person name="Langdale J."/>
            <person name="Maumus F."/>
            <person name="Straeten D.V.D."/>
            <person name="Gould S.B."/>
            <person name="Rensing S.A."/>
        </authorList>
    </citation>
    <scope>NUCLEOTIDE SEQUENCE [LARGE SCALE GENOMIC DNA]</scope>
    <source>
        <strain evidence="7 8">S276</strain>
    </source>
</reference>
<dbReference type="InterPro" id="IPR011009">
    <property type="entry name" value="Kinase-like_dom_sf"/>
</dbReference>
<feature type="compositionally biased region" description="Polar residues" evidence="4">
    <location>
        <begin position="662"/>
        <end position="682"/>
    </location>
</feature>
<dbReference type="InterPro" id="IPR000719">
    <property type="entry name" value="Prot_kinase_dom"/>
</dbReference>
<evidence type="ECO:0000259" key="5">
    <source>
        <dbReference type="PROSITE" id="PS50011"/>
    </source>
</evidence>
<evidence type="ECO:0000256" key="1">
    <source>
        <dbReference type="ARBA" id="ARBA00022741"/>
    </source>
</evidence>
<dbReference type="AlphaFoldDB" id="A0A388LAK8"/>
<dbReference type="Gene3D" id="1.10.510.10">
    <property type="entry name" value="Transferase(Phosphotransferase) domain 1"/>
    <property type="match status" value="1"/>
</dbReference>
<evidence type="ECO:0000256" key="2">
    <source>
        <dbReference type="ARBA" id="ARBA00022840"/>
    </source>
</evidence>
<dbReference type="STRING" id="69332.A0A388LAK8"/>
<evidence type="ECO:0000313" key="7">
    <source>
        <dbReference type="EMBL" id="GBG79350.1"/>
    </source>
</evidence>
<feature type="compositionally biased region" description="Polar residues" evidence="4">
    <location>
        <begin position="359"/>
        <end position="380"/>
    </location>
</feature>
<evidence type="ECO:0000313" key="8">
    <source>
        <dbReference type="Proteomes" id="UP000265515"/>
    </source>
</evidence>
<feature type="compositionally biased region" description="Polar residues" evidence="4">
    <location>
        <begin position="238"/>
        <end position="247"/>
    </location>
</feature>
<evidence type="ECO:0000256" key="4">
    <source>
        <dbReference type="SAM" id="MobiDB-lite"/>
    </source>
</evidence>
<dbReference type="PANTHER" id="PTHR24346">
    <property type="entry name" value="MAP/MICROTUBULE AFFINITY-REGULATING KINASE"/>
    <property type="match status" value="1"/>
</dbReference>
<sequence length="1211" mass="128331">MTSCWPIPCGRDSRSGSEVAATQGERRWLQLACQVAVVRVWGVFKGSLEWSAPVLLTAMARSGGLATSAHSSTASRSNLKTPRRAVVVCTTSSSSGESKTETRSSSSGSSSSGLGDSTAAISSGSGETKETIHSRKLMEGGRRALQSRPPFVVQGTGRVSLGGPQQKSVPTAGSAVVSATPRANSARVRRAPETPANASSSSGSSLPAPSSDLGAGSAASTMNSSSSASKASRRLSVPSFQVASPPSSLAARTPRTADLSARSTPCPSSKSVKPTGVSISCRQSPRSASKTSTCNGSGSRTASVVGPKAGSVAPRGLSKVARTVSTGSPMVQSTKMLSGGAQEGEGSPPGMKAPLQQAGKKTNIPQYSWTKQVVSSQQTGGKALTRNRKSVMTRPASAAVLGNSNANGCCRSTYPANGWLTERVASSAVKAREPSNMRTTLATPPNSARSHYPLQDQQRTYHLQHHQPAPQQSNSHSRHPHHPTPPQQQQSHQHQVQAQQQYQQLQNRWSASGGQMCAANGIVNNSVTPIAVVPLASSSGASTMISHFHTPSPDGRVQQFASPIMLSSQSTGGTLSPQVIQSLQHQHQHPPILQLNHRSGQHNENQGSAVMSAQTHRCVSASKIRPPGVPMHQYVVSPTQMCMPGVNSCVHPGQPLPRQGWVAQSTPTPSSHLVVPSTQAVNPPTAPKASMQAVVTVTSRHAPAVSSTVPRALSSLPVRQMPHPPVPLSIPPAIGLPQSARLDSARLSRLPGYTIGPVVGEGGFCKVRLGTHQLTSAKVAIKIIDKARLVDPADRKRVAREIKVLKRLTQGTIIQLLEVVESPTRVHVIMEYASGGSLLDYVRARKKLEESEARRFLVQIVRGLEHCHSRMVVHRDIKLENLLLDSEKNMKIIDFGLSAILTAGKKLRVHCGSPSYAAPEIVARKLYDGPPVDVWSLGVVLFAMISGYLPFYAGSSKEDLCQKIINGSYRAPDWISNESRDLLAGMLTTDPAQRLTLTQVNQHSWVRGTKTPGAPLPPPPLLVEFIPGTSDVRLDDDVLKELEVHGLDRESTRESLRRSEHNYATATYYLLALRKHYRKRKELVPNGPASENDSSQSQSVVPTLTSLSTANASVSSVGKSTNIDGGSESRSITKGSFGKVSFCGKVRASPQEGVSKWVAGIPAMTTHMVSASPNGGIPSVGVTSVCGNEIVVLSRQMPMRMPLVGAQGTVV</sequence>